<feature type="domain" description="HD-GYP" evidence="4">
    <location>
        <begin position="146"/>
        <end position="363"/>
    </location>
</feature>
<evidence type="ECO:0000256" key="2">
    <source>
        <dbReference type="SAM" id="Coils"/>
    </source>
</evidence>
<dbReference type="GO" id="GO:0000160">
    <property type="term" value="P:phosphorelay signal transduction system"/>
    <property type="evidence" value="ECO:0007669"/>
    <property type="project" value="InterPro"/>
</dbReference>
<gene>
    <name evidence="5" type="ordered locus">DMR_24840</name>
</gene>
<name>C4XTH8_SOLM1</name>
<dbReference type="EMBL" id="AP010904">
    <property type="protein sequence ID" value="BAH75975.1"/>
    <property type="molecule type" value="Genomic_DNA"/>
</dbReference>
<dbReference type="SMART" id="SM00448">
    <property type="entry name" value="REC"/>
    <property type="match status" value="1"/>
</dbReference>
<dbReference type="SUPFAM" id="SSF52172">
    <property type="entry name" value="CheY-like"/>
    <property type="match status" value="1"/>
</dbReference>
<evidence type="ECO:0000313" key="5">
    <source>
        <dbReference type="EMBL" id="BAH75975.1"/>
    </source>
</evidence>
<organism evidence="5 6">
    <name type="scientific">Solidesulfovibrio magneticus (strain ATCC 700980 / DSM 13731 / RS-1)</name>
    <name type="common">Desulfovibrio magneticus</name>
    <dbReference type="NCBI Taxonomy" id="573370"/>
    <lineage>
        <taxon>Bacteria</taxon>
        <taxon>Pseudomonadati</taxon>
        <taxon>Thermodesulfobacteriota</taxon>
        <taxon>Desulfovibrionia</taxon>
        <taxon>Desulfovibrionales</taxon>
        <taxon>Desulfovibrionaceae</taxon>
        <taxon>Solidesulfovibrio</taxon>
    </lineage>
</organism>
<dbReference type="Pfam" id="PF13487">
    <property type="entry name" value="HD_5"/>
    <property type="match status" value="1"/>
</dbReference>
<evidence type="ECO:0000259" key="4">
    <source>
        <dbReference type="PROSITE" id="PS51832"/>
    </source>
</evidence>
<dbReference type="PROSITE" id="PS50110">
    <property type="entry name" value="RESPONSE_REGULATORY"/>
    <property type="match status" value="1"/>
</dbReference>
<dbReference type="InterPro" id="IPR003607">
    <property type="entry name" value="HD/PDEase_dom"/>
</dbReference>
<dbReference type="Gene3D" id="3.40.50.2300">
    <property type="match status" value="1"/>
</dbReference>
<evidence type="ECO:0000313" key="6">
    <source>
        <dbReference type="Proteomes" id="UP000009071"/>
    </source>
</evidence>
<dbReference type="PANTHER" id="PTHR45228:SF5">
    <property type="entry name" value="CYCLIC DI-GMP PHOSPHODIESTERASE VC_1348-RELATED"/>
    <property type="match status" value="1"/>
</dbReference>
<dbReference type="PANTHER" id="PTHR45228">
    <property type="entry name" value="CYCLIC DI-GMP PHOSPHODIESTERASE TM_0186-RELATED"/>
    <property type="match status" value="1"/>
</dbReference>
<sequence length="363" mass="41317">MAILIIDDEDGLRRSLFAHLEDVDYDVYEAANGLEGWELLKQHHGEIEAVVVDLNMPVMDGYSFIAHAVEFDKEIPIVVLSGVGIVEDALSAVRLGAWDFITKPLHNMDVFDHVLKNVIERARLVRENRIYQQNLERLVRERTAEVEETRHQVMMRLSRAAEFKDNETGKHVFRVAQISRVIGQAMGMEEDHCNILAECASLHDLGKIGIPDEILLKPGRLTEQEWDIMRRHCTYGCEILGSLDDREGARDLCANPQAVLGYNDYELLRMARILALFHHERWDGTGYPFGLSGENIPLEARIVSLVDVFDALCSDRSYKKAMPVREAESIIVQGSGTQFDPQIVDVFISLKEKIYAISEQWKD</sequence>
<dbReference type="AlphaFoldDB" id="C4XTH8"/>
<dbReference type="Gene3D" id="1.10.3210.10">
    <property type="entry name" value="Hypothetical protein af1432"/>
    <property type="match status" value="1"/>
</dbReference>
<dbReference type="CDD" id="cd00077">
    <property type="entry name" value="HDc"/>
    <property type="match status" value="1"/>
</dbReference>
<evidence type="ECO:0000256" key="1">
    <source>
        <dbReference type="PROSITE-ProRule" id="PRU00169"/>
    </source>
</evidence>
<evidence type="ECO:0000259" key="3">
    <source>
        <dbReference type="PROSITE" id="PS50110"/>
    </source>
</evidence>
<keyword evidence="6" id="KW-1185">Reference proteome</keyword>
<dbReference type="SMART" id="SM00471">
    <property type="entry name" value="HDc"/>
    <property type="match status" value="1"/>
</dbReference>
<protein>
    <submittedName>
        <fullName evidence="5">Response regulator receiver protein</fullName>
    </submittedName>
</protein>
<feature type="coiled-coil region" evidence="2">
    <location>
        <begin position="121"/>
        <end position="152"/>
    </location>
</feature>
<dbReference type="PROSITE" id="PS51832">
    <property type="entry name" value="HD_GYP"/>
    <property type="match status" value="1"/>
</dbReference>
<feature type="modified residue" description="4-aspartylphosphate" evidence="1">
    <location>
        <position position="53"/>
    </location>
</feature>
<dbReference type="Gene3D" id="1.20.5.390">
    <property type="entry name" value="L1 transposable element, trimerization domain"/>
    <property type="match status" value="1"/>
</dbReference>
<dbReference type="Pfam" id="PF00072">
    <property type="entry name" value="Response_reg"/>
    <property type="match status" value="1"/>
</dbReference>
<accession>C4XTH8</accession>
<proteinExistence type="predicted"/>
<feature type="domain" description="Response regulatory" evidence="3">
    <location>
        <begin position="2"/>
        <end position="118"/>
    </location>
</feature>
<keyword evidence="1" id="KW-0597">Phosphoprotein</keyword>
<keyword evidence="2" id="KW-0175">Coiled coil</keyword>
<dbReference type="RefSeq" id="WP_015861154.1">
    <property type="nucleotide sequence ID" value="NC_012796.1"/>
</dbReference>
<dbReference type="InterPro" id="IPR011006">
    <property type="entry name" value="CheY-like_superfamily"/>
</dbReference>
<dbReference type="eggNOG" id="COG3437">
    <property type="taxonomic scope" value="Bacteria"/>
</dbReference>
<dbReference type="InterPro" id="IPR037522">
    <property type="entry name" value="HD_GYP_dom"/>
</dbReference>
<dbReference type="SUPFAM" id="SSF109604">
    <property type="entry name" value="HD-domain/PDEase-like"/>
    <property type="match status" value="1"/>
</dbReference>
<dbReference type="InterPro" id="IPR052020">
    <property type="entry name" value="Cyclic_di-GMP/3'3'-cGAMP_PDE"/>
</dbReference>
<reference evidence="5 6" key="1">
    <citation type="journal article" date="2009" name="Genome Res.">
        <title>Whole genome sequence of Desulfovibrio magneticus strain RS-1 revealed common gene clusters in magnetotactic bacteria.</title>
        <authorList>
            <person name="Nakazawa H."/>
            <person name="Arakaki A."/>
            <person name="Narita-Yamada S."/>
            <person name="Yashiro I."/>
            <person name="Jinno K."/>
            <person name="Aoki N."/>
            <person name="Tsuruyama A."/>
            <person name="Okamura Y."/>
            <person name="Tanikawa S."/>
            <person name="Fujita N."/>
            <person name="Takeyama H."/>
            <person name="Matsunaga T."/>
        </authorList>
    </citation>
    <scope>NUCLEOTIDE SEQUENCE [LARGE SCALE GENOMIC DNA]</scope>
    <source>
        <strain evidence="6">ATCC 700980 / DSM 13731 / RS-1</strain>
    </source>
</reference>
<dbReference type="STRING" id="573370.DMR_24840"/>
<dbReference type="OrthoDB" id="9769359at2"/>
<dbReference type="InterPro" id="IPR001789">
    <property type="entry name" value="Sig_transdc_resp-reg_receiver"/>
</dbReference>
<dbReference type="KEGG" id="dma:DMR_24840"/>
<dbReference type="HOGENOM" id="CLU_000445_92_10_7"/>
<dbReference type="Proteomes" id="UP000009071">
    <property type="component" value="Chromosome"/>
</dbReference>